<proteinExistence type="predicted"/>
<sequence>MYNTFYGADVPSDTVYGGLPSNFAAGCEIEEALCMYLVVLSEKSTAVIKAKLKVWKAAMTLTSLILKPALEWLDTERLDSHKHSSWERN</sequence>
<reference evidence="1" key="1">
    <citation type="submission" date="2022-01" db="EMBL/GenBank/DDBJ databases">
        <authorList>
            <person name="King R."/>
        </authorList>
    </citation>
    <scope>NUCLEOTIDE SEQUENCE</scope>
</reference>
<gene>
    <name evidence="1" type="ORF">DIABBA_LOCUS11790</name>
</gene>
<accession>A0A9N9XGZ0</accession>
<dbReference type="OrthoDB" id="7368269at2759"/>
<dbReference type="AlphaFoldDB" id="A0A9N9XGZ0"/>
<protein>
    <submittedName>
        <fullName evidence="1">Uncharacterized protein</fullName>
    </submittedName>
</protein>
<organism evidence="1 2">
    <name type="scientific">Diabrotica balteata</name>
    <name type="common">Banded cucumber beetle</name>
    <dbReference type="NCBI Taxonomy" id="107213"/>
    <lineage>
        <taxon>Eukaryota</taxon>
        <taxon>Metazoa</taxon>
        <taxon>Ecdysozoa</taxon>
        <taxon>Arthropoda</taxon>
        <taxon>Hexapoda</taxon>
        <taxon>Insecta</taxon>
        <taxon>Pterygota</taxon>
        <taxon>Neoptera</taxon>
        <taxon>Endopterygota</taxon>
        <taxon>Coleoptera</taxon>
        <taxon>Polyphaga</taxon>
        <taxon>Cucujiformia</taxon>
        <taxon>Chrysomeloidea</taxon>
        <taxon>Chrysomelidae</taxon>
        <taxon>Galerucinae</taxon>
        <taxon>Diabroticina</taxon>
        <taxon>Diabroticites</taxon>
        <taxon>Diabrotica</taxon>
    </lineage>
</organism>
<evidence type="ECO:0000313" key="2">
    <source>
        <dbReference type="Proteomes" id="UP001153709"/>
    </source>
</evidence>
<evidence type="ECO:0000313" key="1">
    <source>
        <dbReference type="EMBL" id="CAG9838980.1"/>
    </source>
</evidence>
<keyword evidence="2" id="KW-1185">Reference proteome</keyword>
<dbReference type="EMBL" id="OU898283">
    <property type="protein sequence ID" value="CAG9838980.1"/>
    <property type="molecule type" value="Genomic_DNA"/>
</dbReference>
<dbReference type="Proteomes" id="UP001153709">
    <property type="component" value="Chromosome 8"/>
</dbReference>
<name>A0A9N9XGZ0_DIABA</name>